<evidence type="ECO:0008006" key="5">
    <source>
        <dbReference type="Google" id="ProtNLM"/>
    </source>
</evidence>
<proteinExistence type="predicted"/>
<dbReference type="Proteomes" id="UP000289193">
    <property type="component" value="Unassembled WGS sequence"/>
</dbReference>
<protein>
    <recommendedName>
        <fullName evidence="5">Auto-transporter adhesin head GIN domain-containing protein</fullName>
    </recommendedName>
</protein>
<gene>
    <name evidence="1" type="ORF">ABIV_0215</name>
    <name evidence="2" type="ORF">CRV05_09445</name>
</gene>
<name>A0AAX2A7Q9_9BACT</name>
<reference evidence="1 3" key="2">
    <citation type="submission" date="2018-07" db="EMBL/GenBank/DDBJ databases">
        <title>Complete genome of the Arcobacter bivalviorum type strain LMG 26154.</title>
        <authorList>
            <person name="Miller W.G."/>
            <person name="Yee E."/>
            <person name="Bono J.L."/>
        </authorList>
    </citation>
    <scope>NUCLEOTIDE SEQUENCE [LARGE SCALE GENOMIC DNA]</scope>
    <source>
        <strain evidence="1 3">LMG 26154</strain>
    </source>
</reference>
<accession>A0AAX2A7Q9</accession>
<evidence type="ECO:0000313" key="2">
    <source>
        <dbReference type="EMBL" id="RXK09524.1"/>
    </source>
</evidence>
<evidence type="ECO:0000313" key="4">
    <source>
        <dbReference type="Proteomes" id="UP000289193"/>
    </source>
</evidence>
<dbReference type="EMBL" id="PDKM01000005">
    <property type="protein sequence ID" value="RXK09524.1"/>
    <property type="molecule type" value="Genomic_DNA"/>
</dbReference>
<sequence length="157" mass="18549">MIKALFFTLFSINLFAQTIHFQESKYIDALNSSTKKTGYINFRENSIETSYENSDVVLLFEEDTLFIMKNEGTVEIDLTRDMPKKIYVTLLQAIYLDEISKLELYFEVQMKKDEIFLKPKSIVANYIKSINYKKTTKLEYLHINMLNNDRISIEQID</sequence>
<dbReference type="EMBL" id="CP031217">
    <property type="protein sequence ID" value="AXH11254.1"/>
    <property type="molecule type" value="Genomic_DNA"/>
</dbReference>
<evidence type="ECO:0000313" key="3">
    <source>
        <dbReference type="Proteomes" id="UP000253850"/>
    </source>
</evidence>
<dbReference type="RefSeq" id="WP_114838140.1">
    <property type="nucleotide sequence ID" value="NZ_CP031217.1"/>
</dbReference>
<keyword evidence="4" id="KW-1185">Reference proteome</keyword>
<dbReference type="Proteomes" id="UP000253850">
    <property type="component" value="Chromosome"/>
</dbReference>
<evidence type="ECO:0000313" key="1">
    <source>
        <dbReference type="EMBL" id="AXH11254.1"/>
    </source>
</evidence>
<dbReference type="KEGG" id="hbv:ABIV_0215"/>
<dbReference type="AlphaFoldDB" id="A0AAX2A7Q9"/>
<organism evidence="2 4">
    <name type="scientific">Halarcobacter bivalviorum</name>
    <dbReference type="NCBI Taxonomy" id="663364"/>
    <lineage>
        <taxon>Bacteria</taxon>
        <taxon>Pseudomonadati</taxon>
        <taxon>Campylobacterota</taxon>
        <taxon>Epsilonproteobacteria</taxon>
        <taxon>Campylobacterales</taxon>
        <taxon>Arcobacteraceae</taxon>
        <taxon>Halarcobacter</taxon>
    </lineage>
</organism>
<reference evidence="2 4" key="1">
    <citation type="submission" date="2017-10" db="EMBL/GenBank/DDBJ databases">
        <title>Genomics of the genus Arcobacter.</title>
        <authorList>
            <person name="Perez-Cataluna A."/>
            <person name="Figueras M.J."/>
        </authorList>
    </citation>
    <scope>NUCLEOTIDE SEQUENCE [LARGE SCALE GENOMIC DNA]</scope>
    <source>
        <strain evidence="2 4">CECT 7835</strain>
    </source>
</reference>